<reference evidence="2" key="1">
    <citation type="submission" date="2016-10" db="EMBL/GenBank/DDBJ databases">
        <authorList>
            <person name="Varghese N."/>
            <person name="Submissions S."/>
        </authorList>
    </citation>
    <scope>NUCLEOTIDE SEQUENCE [LARGE SCALE GENOMIC DNA]</scope>
    <source>
        <strain evidence="2">ATCC 700379</strain>
    </source>
</reference>
<dbReference type="Pfam" id="PF07009">
    <property type="entry name" value="NusG_II"/>
    <property type="match status" value="1"/>
</dbReference>
<dbReference type="EMBL" id="FOOY01000005">
    <property type="protein sequence ID" value="SFG16067.1"/>
    <property type="molecule type" value="Genomic_DNA"/>
</dbReference>
<organism evidence="1 2">
    <name type="scientific">Sporolactobacillus nakayamae</name>
    <dbReference type="NCBI Taxonomy" id="269670"/>
    <lineage>
        <taxon>Bacteria</taxon>
        <taxon>Bacillati</taxon>
        <taxon>Bacillota</taxon>
        <taxon>Bacilli</taxon>
        <taxon>Bacillales</taxon>
        <taxon>Sporolactobacillaceae</taxon>
        <taxon>Sporolactobacillus</taxon>
    </lineage>
</organism>
<proteinExistence type="predicted"/>
<dbReference type="STRING" id="269670.SAMN02982927_00838"/>
<accession>A0A1I2PPW7</accession>
<name>A0A1I2PPW7_9BACL</name>
<gene>
    <name evidence="1" type="ORF">SAMN02982927_00838</name>
</gene>
<keyword evidence="2" id="KW-1185">Reference proteome</keyword>
<dbReference type="InterPro" id="IPR038690">
    <property type="entry name" value="NusG_2_sf"/>
</dbReference>
<dbReference type="AlphaFoldDB" id="A0A1I2PPW7"/>
<evidence type="ECO:0000313" key="2">
    <source>
        <dbReference type="Proteomes" id="UP000198752"/>
    </source>
</evidence>
<dbReference type="Gene3D" id="2.60.320.10">
    <property type="entry name" value="N-utilization substance G protein NusG, insert domain"/>
    <property type="match status" value="1"/>
</dbReference>
<protein>
    <submittedName>
        <fullName evidence="1">Uncharacterized protein</fullName>
    </submittedName>
</protein>
<dbReference type="Proteomes" id="UP000198752">
    <property type="component" value="Unassembled WGS sequence"/>
</dbReference>
<sequence>MMSSYFKMIKRWDIIIVALLILISFLPFAIFSAVQAKTTTSDVKNRVATVTLDNKQIRKIKLTGNTRTFQFTVHSGDGDENVIEVRKNQIRIKSANCPDQNCVLVGYISKPGETIVCLPHHLVIEVKSDTEATQDIIVSS</sequence>
<dbReference type="CDD" id="cd09911">
    <property type="entry name" value="Lin0431_like"/>
    <property type="match status" value="1"/>
</dbReference>
<evidence type="ECO:0000313" key="1">
    <source>
        <dbReference type="EMBL" id="SFG16067.1"/>
    </source>
</evidence>